<dbReference type="InterPro" id="IPR036116">
    <property type="entry name" value="FN3_sf"/>
</dbReference>
<dbReference type="EMBL" id="BARV01015565">
    <property type="protein sequence ID" value="GAI31643.1"/>
    <property type="molecule type" value="Genomic_DNA"/>
</dbReference>
<evidence type="ECO:0000259" key="1">
    <source>
        <dbReference type="PROSITE" id="PS50853"/>
    </source>
</evidence>
<dbReference type="SUPFAM" id="SSF49265">
    <property type="entry name" value="Fibronectin type III"/>
    <property type="match status" value="1"/>
</dbReference>
<feature type="non-terminal residue" evidence="2">
    <location>
        <position position="1"/>
    </location>
</feature>
<accession>X1MK34</accession>
<reference evidence="2" key="1">
    <citation type="journal article" date="2014" name="Front. Microbiol.">
        <title>High frequency of phylogenetically diverse reductive dehalogenase-homologous genes in deep subseafloor sedimentary metagenomes.</title>
        <authorList>
            <person name="Kawai M."/>
            <person name="Futagami T."/>
            <person name="Toyoda A."/>
            <person name="Takaki Y."/>
            <person name="Nishi S."/>
            <person name="Hori S."/>
            <person name="Arai W."/>
            <person name="Tsubouchi T."/>
            <person name="Morono Y."/>
            <person name="Uchiyama I."/>
            <person name="Ito T."/>
            <person name="Fujiyama A."/>
            <person name="Inagaki F."/>
            <person name="Takami H."/>
        </authorList>
    </citation>
    <scope>NUCLEOTIDE SEQUENCE</scope>
    <source>
        <strain evidence="2">Expedition CK06-06</strain>
    </source>
</reference>
<name>X1MK34_9ZZZZ</name>
<evidence type="ECO:0000313" key="2">
    <source>
        <dbReference type="EMBL" id="GAI31643.1"/>
    </source>
</evidence>
<protein>
    <recommendedName>
        <fullName evidence="1">Fibronectin type-III domain-containing protein</fullName>
    </recommendedName>
</protein>
<dbReference type="InterPro" id="IPR013783">
    <property type="entry name" value="Ig-like_fold"/>
</dbReference>
<feature type="domain" description="Fibronectin type-III" evidence="1">
    <location>
        <begin position="1"/>
        <end position="77"/>
    </location>
</feature>
<sequence length="293" mass="32546">PIPDGKYELRYDDESVGWDNAEYSLIWSTVTSPSDPQAKTVTGLTPNTTYYFWLKTRDKASNWSLVSNTTSTYAGPDTTPPRDITDLVATPGDYEGQIKLNWTVPGDNGTINNAQGYVVKYTTTPPFNWNTADEYTQSWIPGTPETTQEEMISSLIVGTEYWWAIKAYDEAPNYAMSFNTSSCQPAPPGARDAMMVFGEGTVAAPKYRYWSGASWGSIDNCQATEATINWTVLRSCNAMRDRKMTGILSSGNNLYLQEWNGTTSSWSTIAPSPLTSSPNSTYRPFDIAYEQNS</sequence>
<dbReference type="InterPro" id="IPR003961">
    <property type="entry name" value="FN3_dom"/>
</dbReference>
<dbReference type="Gene3D" id="2.60.40.10">
    <property type="entry name" value="Immunoglobulins"/>
    <property type="match status" value="2"/>
</dbReference>
<gene>
    <name evidence="2" type="ORF">S06H3_26885</name>
</gene>
<comment type="caution">
    <text evidence="2">The sequence shown here is derived from an EMBL/GenBank/DDBJ whole genome shotgun (WGS) entry which is preliminary data.</text>
</comment>
<organism evidence="2">
    <name type="scientific">marine sediment metagenome</name>
    <dbReference type="NCBI Taxonomy" id="412755"/>
    <lineage>
        <taxon>unclassified sequences</taxon>
        <taxon>metagenomes</taxon>
        <taxon>ecological metagenomes</taxon>
    </lineage>
</organism>
<proteinExistence type="predicted"/>
<dbReference type="AlphaFoldDB" id="X1MK34"/>
<feature type="non-terminal residue" evidence="2">
    <location>
        <position position="293"/>
    </location>
</feature>
<dbReference type="PROSITE" id="PS50853">
    <property type="entry name" value="FN3"/>
    <property type="match status" value="1"/>
</dbReference>